<dbReference type="PRINTS" id="PR00723">
    <property type="entry name" value="SUBTILISIN"/>
</dbReference>
<keyword evidence="8" id="KW-0812">Transmembrane</keyword>
<feature type="active site" description="Charge relay system" evidence="5">
    <location>
        <position position="113"/>
    </location>
</feature>
<feature type="transmembrane region" description="Helical" evidence="8">
    <location>
        <begin position="420"/>
        <end position="442"/>
    </location>
</feature>
<dbReference type="PANTHER" id="PTHR43806">
    <property type="entry name" value="PEPTIDASE S8"/>
    <property type="match status" value="1"/>
</dbReference>
<feature type="compositionally biased region" description="Acidic residues" evidence="7">
    <location>
        <begin position="457"/>
        <end position="468"/>
    </location>
</feature>
<organism evidence="10 11">
    <name type="scientific">Arthrobacter gandavensis</name>
    <dbReference type="NCBI Taxonomy" id="169960"/>
    <lineage>
        <taxon>Bacteria</taxon>
        <taxon>Bacillati</taxon>
        <taxon>Actinomycetota</taxon>
        <taxon>Actinomycetes</taxon>
        <taxon>Micrococcales</taxon>
        <taxon>Micrococcaceae</taxon>
        <taxon>Arthrobacter</taxon>
    </lineage>
</organism>
<evidence type="ECO:0000256" key="3">
    <source>
        <dbReference type="ARBA" id="ARBA00022801"/>
    </source>
</evidence>
<dbReference type="PROSITE" id="PS51892">
    <property type="entry name" value="SUBTILASE"/>
    <property type="match status" value="1"/>
</dbReference>
<feature type="region of interest" description="Disordered" evidence="7">
    <location>
        <begin position="446"/>
        <end position="478"/>
    </location>
</feature>
<evidence type="ECO:0000313" key="11">
    <source>
        <dbReference type="Proteomes" id="UP001500784"/>
    </source>
</evidence>
<reference evidence="10 11" key="1">
    <citation type="journal article" date="2019" name="Int. J. Syst. Evol. Microbiol.">
        <title>The Global Catalogue of Microorganisms (GCM) 10K type strain sequencing project: providing services to taxonomists for standard genome sequencing and annotation.</title>
        <authorList>
            <consortium name="The Broad Institute Genomics Platform"/>
            <consortium name="The Broad Institute Genome Sequencing Center for Infectious Disease"/>
            <person name="Wu L."/>
            <person name="Ma J."/>
        </authorList>
    </citation>
    <scope>NUCLEOTIDE SEQUENCE [LARGE SCALE GENOMIC DNA]</scope>
    <source>
        <strain evidence="10 11">JCM 13316</strain>
    </source>
</reference>
<keyword evidence="11" id="KW-1185">Reference proteome</keyword>
<evidence type="ECO:0000256" key="7">
    <source>
        <dbReference type="SAM" id="MobiDB-lite"/>
    </source>
</evidence>
<feature type="region of interest" description="Disordered" evidence="7">
    <location>
        <begin position="382"/>
        <end position="414"/>
    </location>
</feature>
<feature type="region of interest" description="Disordered" evidence="7">
    <location>
        <begin position="88"/>
        <end position="108"/>
    </location>
</feature>
<accession>A0ABN2PG66</accession>
<evidence type="ECO:0000256" key="8">
    <source>
        <dbReference type="SAM" id="Phobius"/>
    </source>
</evidence>
<proteinExistence type="inferred from homology"/>
<evidence type="ECO:0000256" key="5">
    <source>
        <dbReference type="PROSITE-ProRule" id="PRU01240"/>
    </source>
</evidence>
<dbReference type="InterPro" id="IPR023827">
    <property type="entry name" value="Peptidase_S8_Asp-AS"/>
</dbReference>
<dbReference type="PROSITE" id="PS00136">
    <property type="entry name" value="SUBTILASE_ASP"/>
    <property type="match status" value="1"/>
</dbReference>
<dbReference type="Pfam" id="PF00082">
    <property type="entry name" value="Peptidase_S8"/>
    <property type="match status" value="1"/>
</dbReference>
<keyword evidence="4 5" id="KW-0720">Serine protease</keyword>
<keyword evidence="2 5" id="KW-0645">Protease</keyword>
<dbReference type="RefSeq" id="WP_420831144.1">
    <property type="nucleotide sequence ID" value="NZ_BAAALV010000007.1"/>
</dbReference>
<feature type="active site" description="Charge relay system" evidence="5">
    <location>
        <position position="300"/>
    </location>
</feature>
<dbReference type="InterPro" id="IPR023828">
    <property type="entry name" value="Peptidase_S8_Ser-AS"/>
</dbReference>
<feature type="domain" description="Peptidase S8/S53" evidence="9">
    <location>
        <begin position="66"/>
        <end position="348"/>
    </location>
</feature>
<evidence type="ECO:0000259" key="9">
    <source>
        <dbReference type="Pfam" id="PF00082"/>
    </source>
</evidence>
<dbReference type="PANTHER" id="PTHR43806:SF11">
    <property type="entry name" value="CEREVISIN-RELATED"/>
    <property type="match status" value="1"/>
</dbReference>
<dbReference type="PROSITE" id="PS00138">
    <property type="entry name" value="SUBTILASE_SER"/>
    <property type="match status" value="1"/>
</dbReference>
<feature type="active site" description="Charge relay system" evidence="5">
    <location>
        <position position="75"/>
    </location>
</feature>
<keyword evidence="3 5" id="KW-0378">Hydrolase</keyword>
<dbReference type="SUPFAM" id="SSF52743">
    <property type="entry name" value="Subtilisin-like"/>
    <property type="match status" value="1"/>
</dbReference>
<keyword evidence="8" id="KW-0472">Membrane</keyword>
<sequence length="478" mass="48461">MSGEAGRRRNPGAAFKRAVGAGTFSLTAVILFQLAVPQAAHADEWRDKQYWLADYGITEAWKKSQGEGVKVAIIDTGIDTSHPDLSGAVTGGADVSGAGDPSGARGLGINPEHGTLVATLLAGRGHTAEAAEGEEPAEEAKEYTGPGNGPDGIMGVAPKAEVLSVSAWIGGANPGGIPIDDQLPNAVRWAVDNGAKVINMSLGSSSTAWPESWDDAFLYAEQNDVVIVAAAGNRGIGMTQVGAPATIPGVLTVAGLDRQGKASWDSSSEGISIGVAAPAENLVGGLPGGPSRYAEWSGTSAAAPLVSGVAALIRSAYPELTAAQVINRIITTARDSGAPGRDTLYGYGIVDAAAALNSDVPAVAGNPLGTIEEWIRIHRRGEAPAADAPAPPPGQSLPDIPEPQVPEAADPRAGNDPLPAGLVLGFGGLILLVGAGGAIAVLRVKRSAQTGQPDPEPATDDEAREDDLEHPAAPAPQR</sequence>
<dbReference type="EMBL" id="BAAALV010000007">
    <property type="protein sequence ID" value="GAA1920896.1"/>
    <property type="molecule type" value="Genomic_DNA"/>
</dbReference>
<evidence type="ECO:0000256" key="1">
    <source>
        <dbReference type="ARBA" id="ARBA00011073"/>
    </source>
</evidence>
<dbReference type="InterPro" id="IPR000209">
    <property type="entry name" value="Peptidase_S8/S53_dom"/>
</dbReference>
<feature type="region of interest" description="Disordered" evidence="7">
    <location>
        <begin position="125"/>
        <end position="148"/>
    </location>
</feature>
<evidence type="ECO:0000256" key="4">
    <source>
        <dbReference type="ARBA" id="ARBA00022825"/>
    </source>
</evidence>
<evidence type="ECO:0000313" key="10">
    <source>
        <dbReference type="EMBL" id="GAA1920896.1"/>
    </source>
</evidence>
<dbReference type="Proteomes" id="UP001500784">
    <property type="component" value="Unassembled WGS sequence"/>
</dbReference>
<evidence type="ECO:0000256" key="2">
    <source>
        <dbReference type="ARBA" id="ARBA00022670"/>
    </source>
</evidence>
<dbReference type="Gene3D" id="3.40.50.200">
    <property type="entry name" value="Peptidase S8/S53 domain"/>
    <property type="match status" value="1"/>
</dbReference>
<dbReference type="InterPro" id="IPR036852">
    <property type="entry name" value="Peptidase_S8/S53_dom_sf"/>
</dbReference>
<name>A0ABN2PG66_9MICC</name>
<dbReference type="InterPro" id="IPR015500">
    <property type="entry name" value="Peptidase_S8_subtilisin-rel"/>
</dbReference>
<gene>
    <name evidence="10" type="ORF">GCM10009688_27430</name>
</gene>
<feature type="compositionally biased region" description="Pro residues" evidence="7">
    <location>
        <begin position="389"/>
        <end position="404"/>
    </location>
</feature>
<protein>
    <recommendedName>
        <fullName evidence="9">Peptidase S8/S53 domain-containing protein</fullName>
    </recommendedName>
</protein>
<comment type="similarity">
    <text evidence="1 5 6">Belongs to the peptidase S8 family.</text>
</comment>
<dbReference type="InterPro" id="IPR050131">
    <property type="entry name" value="Peptidase_S8_subtilisin-like"/>
</dbReference>
<keyword evidence="8" id="KW-1133">Transmembrane helix</keyword>
<evidence type="ECO:0000256" key="6">
    <source>
        <dbReference type="RuleBase" id="RU003355"/>
    </source>
</evidence>
<comment type="caution">
    <text evidence="10">The sequence shown here is derived from an EMBL/GenBank/DDBJ whole genome shotgun (WGS) entry which is preliminary data.</text>
</comment>